<feature type="transmembrane region" description="Helical" evidence="2">
    <location>
        <begin position="167"/>
        <end position="186"/>
    </location>
</feature>
<dbReference type="Proteomes" id="UP000023152">
    <property type="component" value="Unassembled WGS sequence"/>
</dbReference>
<feature type="transmembrane region" description="Helical" evidence="2">
    <location>
        <begin position="294"/>
        <end position="315"/>
    </location>
</feature>
<keyword evidence="2" id="KW-0472">Membrane</keyword>
<sequence length="329" mass="38667">KKKKKKKKKKKIKRSKQPHFRNDMVQAVAESQSALFFISDAIGKLRPHPDTYPICEKIIDYVPIFMFFEVDLSHNRRITKNGINTLLEAASAENLQQKKKKGEDSISPSAIDKIELIIMLIHTHTKKNLLFFFCFVLVFIFCFLILPENCHTLRLFADSSTFVHKTLFQKNKIFFVFSLWFFVLLINKRGWIFHKKSICLSLLFPNVNVIFPKKNKHLFLIKIMTATILFSFLKESFLQFLTGSKKQKKCRYRDAKGQAKLTYSGVIIVDTDKEIITGNGEVIDFSFWKCCHLYYNYIYLFFSICIIQWPLILLIDKIKDNITFKNLLT</sequence>
<reference evidence="3 4" key="1">
    <citation type="journal article" date="2013" name="Curr. Biol.">
        <title>The Genome of the Foraminiferan Reticulomyxa filosa.</title>
        <authorList>
            <person name="Glockner G."/>
            <person name="Hulsmann N."/>
            <person name="Schleicher M."/>
            <person name="Noegel A.A."/>
            <person name="Eichinger L."/>
            <person name="Gallinger C."/>
            <person name="Pawlowski J."/>
            <person name="Sierra R."/>
            <person name="Euteneuer U."/>
            <person name="Pillet L."/>
            <person name="Moustafa A."/>
            <person name="Platzer M."/>
            <person name="Groth M."/>
            <person name="Szafranski K."/>
            <person name="Schliwa M."/>
        </authorList>
    </citation>
    <scope>NUCLEOTIDE SEQUENCE [LARGE SCALE GENOMIC DNA]</scope>
</reference>
<gene>
    <name evidence="3" type="ORF">RFI_24292</name>
</gene>
<comment type="caution">
    <text evidence="3">The sequence shown here is derived from an EMBL/GenBank/DDBJ whole genome shotgun (WGS) entry which is preliminary data.</text>
</comment>
<evidence type="ECO:0000313" key="4">
    <source>
        <dbReference type="Proteomes" id="UP000023152"/>
    </source>
</evidence>
<name>X6MJ32_RETFI</name>
<feature type="non-terminal residue" evidence="3">
    <location>
        <position position="1"/>
    </location>
</feature>
<evidence type="ECO:0000256" key="2">
    <source>
        <dbReference type="SAM" id="Phobius"/>
    </source>
</evidence>
<feature type="compositionally biased region" description="Basic residues" evidence="1">
    <location>
        <begin position="1"/>
        <end position="19"/>
    </location>
</feature>
<keyword evidence="4" id="KW-1185">Reference proteome</keyword>
<dbReference type="AlphaFoldDB" id="X6MJ32"/>
<accession>X6MJ32</accession>
<dbReference type="EMBL" id="ASPP01020843">
    <property type="protein sequence ID" value="ETO13080.1"/>
    <property type="molecule type" value="Genomic_DNA"/>
</dbReference>
<keyword evidence="2" id="KW-1133">Transmembrane helix</keyword>
<feature type="transmembrane region" description="Helical" evidence="2">
    <location>
        <begin position="129"/>
        <end position="147"/>
    </location>
</feature>
<keyword evidence="2" id="KW-0812">Transmembrane</keyword>
<proteinExistence type="predicted"/>
<evidence type="ECO:0000313" key="3">
    <source>
        <dbReference type="EMBL" id="ETO13080.1"/>
    </source>
</evidence>
<feature type="region of interest" description="Disordered" evidence="1">
    <location>
        <begin position="1"/>
        <end position="20"/>
    </location>
</feature>
<protein>
    <submittedName>
        <fullName evidence="3">Uncharacterized protein</fullName>
    </submittedName>
</protein>
<feature type="transmembrane region" description="Helical" evidence="2">
    <location>
        <begin position="217"/>
        <end position="233"/>
    </location>
</feature>
<evidence type="ECO:0000256" key="1">
    <source>
        <dbReference type="SAM" id="MobiDB-lite"/>
    </source>
</evidence>
<organism evidence="3 4">
    <name type="scientific">Reticulomyxa filosa</name>
    <dbReference type="NCBI Taxonomy" id="46433"/>
    <lineage>
        <taxon>Eukaryota</taxon>
        <taxon>Sar</taxon>
        <taxon>Rhizaria</taxon>
        <taxon>Retaria</taxon>
        <taxon>Foraminifera</taxon>
        <taxon>Monothalamids</taxon>
        <taxon>Reticulomyxidae</taxon>
        <taxon>Reticulomyxa</taxon>
    </lineage>
</organism>